<protein>
    <submittedName>
        <fullName evidence="2">Uncharacterized protein</fullName>
    </submittedName>
</protein>
<gene>
    <name evidence="2" type="ORF">ABVQ20_36720</name>
</gene>
<keyword evidence="3" id="KW-1185">Reference proteome</keyword>
<organism evidence="2 3">
    <name type="scientific">Mesorhizobium shangrilense</name>
    <dbReference type="NCBI Taxonomy" id="460060"/>
    <lineage>
        <taxon>Bacteria</taxon>
        <taxon>Pseudomonadati</taxon>
        <taxon>Pseudomonadota</taxon>
        <taxon>Alphaproteobacteria</taxon>
        <taxon>Hyphomicrobiales</taxon>
        <taxon>Phyllobacteriaceae</taxon>
        <taxon>Mesorhizobium</taxon>
    </lineage>
</organism>
<reference evidence="2 3" key="1">
    <citation type="submission" date="2024-06" db="EMBL/GenBank/DDBJ databases">
        <authorList>
            <person name="Kim D.-U."/>
        </authorList>
    </citation>
    <scope>NUCLEOTIDE SEQUENCE [LARGE SCALE GENOMIC DNA]</scope>
    <source>
        <strain evidence="2 3">KACC15460</strain>
    </source>
</reference>
<dbReference type="RefSeq" id="WP_354464715.1">
    <property type="nucleotide sequence ID" value="NZ_JBEWSZ010000010.1"/>
</dbReference>
<feature type="region of interest" description="Disordered" evidence="1">
    <location>
        <begin position="1"/>
        <end position="20"/>
    </location>
</feature>
<name>A0ABV2DR16_9HYPH</name>
<evidence type="ECO:0000313" key="3">
    <source>
        <dbReference type="Proteomes" id="UP001548832"/>
    </source>
</evidence>
<evidence type="ECO:0000313" key="2">
    <source>
        <dbReference type="EMBL" id="MET2832494.1"/>
    </source>
</evidence>
<dbReference type="Proteomes" id="UP001548832">
    <property type="component" value="Unassembled WGS sequence"/>
</dbReference>
<accession>A0ABV2DR16</accession>
<dbReference type="EMBL" id="JBEWSZ010000010">
    <property type="protein sequence ID" value="MET2832494.1"/>
    <property type="molecule type" value="Genomic_DNA"/>
</dbReference>
<sequence>MPLRNGRTGDLSPTKSKRRREDQELSFLFSGFARKIFSPDLIIVIRLSYFQWVLHGTMTALRRVRQEATARRRRPSRFKRDYSSKGIVIINPAVGRLDRAVGGDGNDAVRRWMA</sequence>
<comment type="caution">
    <text evidence="2">The sequence shown here is derived from an EMBL/GenBank/DDBJ whole genome shotgun (WGS) entry which is preliminary data.</text>
</comment>
<proteinExistence type="predicted"/>
<evidence type="ECO:0000256" key="1">
    <source>
        <dbReference type="SAM" id="MobiDB-lite"/>
    </source>
</evidence>